<name>A0A4Q0T2W5_9BACT</name>
<gene>
    <name evidence="2" type="ORF">GRAN_0887</name>
</gene>
<feature type="compositionally biased region" description="Basic and acidic residues" evidence="1">
    <location>
        <begin position="1"/>
        <end position="13"/>
    </location>
</feature>
<feature type="compositionally biased region" description="Pro residues" evidence="1">
    <location>
        <begin position="19"/>
        <end position="32"/>
    </location>
</feature>
<protein>
    <submittedName>
        <fullName evidence="2">Uncharacterized protein</fullName>
    </submittedName>
</protein>
<dbReference type="EMBL" id="RDSM01000001">
    <property type="protein sequence ID" value="RXH57577.1"/>
    <property type="molecule type" value="Genomic_DNA"/>
</dbReference>
<reference evidence="2 3" key="1">
    <citation type="submission" date="2018-11" db="EMBL/GenBank/DDBJ databases">
        <authorList>
            <person name="Mardanov A.V."/>
            <person name="Ravin N.V."/>
            <person name="Dedysh S.N."/>
        </authorList>
    </citation>
    <scope>NUCLEOTIDE SEQUENCE [LARGE SCALE GENOMIC DNA]</scope>
    <source>
        <strain evidence="2 3">AF10</strain>
    </source>
</reference>
<feature type="region of interest" description="Disordered" evidence="1">
    <location>
        <begin position="1"/>
        <end position="36"/>
    </location>
</feature>
<sequence length="308" mass="33466">MFENFNQKDKKLTSLDLGNPPPRKTPPAPAPDPKADAKPVAVQVCVAQTHTPEGAFVHFLGAHRKFEEMVRIGLKPEVLFYVVFPQQGLTHSITTADGLKTIVLIFTLKAMADAYISAKKLAAVAAACRVEDLSTQADLWMAAGINSYAFNMCSRCFSLTVFPISELQNEDIFLSTWRLDLANRRQFSETYGRNAAAVIGTNAKQARIWLEGMRDHLEPANPYLHWVIAVLAGMAGDMEANAASIKRLNAFGPPFTGKLQGTSFDPTVPGSQLSTMAEAMIGLGASLGYLDPNKMGQAAKLQKEPPGK</sequence>
<evidence type="ECO:0000313" key="3">
    <source>
        <dbReference type="Proteomes" id="UP000289437"/>
    </source>
</evidence>
<evidence type="ECO:0000256" key="1">
    <source>
        <dbReference type="SAM" id="MobiDB-lite"/>
    </source>
</evidence>
<proteinExistence type="predicted"/>
<reference evidence="3" key="2">
    <citation type="submission" date="2019-02" db="EMBL/GenBank/DDBJ databases">
        <title>Granulicella sibirica sp. nov., a psychrotolerant acidobacterium isolated from an organic soil layer in forested tundra, West Siberia.</title>
        <authorList>
            <person name="Oshkin I.Y."/>
            <person name="Kulichevskaya I.S."/>
            <person name="Rijpstra W.I.C."/>
            <person name="Sinninghe Damste J.S."/>
            <person name="Rakitin A.L."/>
            <person name="Ravin N.V."/>
            <person name="Dedysh S.N."/>
        </authorList>
    </citation>
    <scope>NUCLEOTIDE SEQUENCE [LARGE SCALE GENOMIC DNA]</scope>
    <source>
        <strain evidence="3">AF10</strain>
    </source>
</reference>
<evidence type="ECO:0000313" key="2">
    <source>
        <dbReference type="EMBL" id="RXH57577.1"/>
    </source>
</evidence>
<accession>A0A4Q0T2W5</accession>
<keyword evidence="3" id="KW-1185">Reference proteome</keyword>
<organism evidence="2 3">
    <name type="scientific">Granulicella sibirica</name>
    <dbReference type="NCBI Taxonomy" id="2479048"/>
    <lineage>
        <taxon>Bacteria</taxon>
        <taxon>Pseudomonadati</taxon>
        <taxon>Acidobacteriota</taxon>
        <taxon>Terriglobia</taxon>
        <taxon>Terriglobales</taxon>
        <taxon>Acidobacteriaceae</taxon>
        <taxon>Granulicella</taxon>
    </lineage>
</organism>
<dbReference type="AlphaFoldDB" id="A0A4Q0T2W5"/>
<dbReference type="RefSeq" id="WP_128911733.1">
    <property type="nucleotide sequence ID" value="NZ_RDSM01000001.1"/>
</dbReference>
<comment type="caution">
    <text evidence="2">The sequence shown here is derived from an EMBL/GenBank/DDBJ whole genome shotgun (WGS) entry which is preliminary data.</text>
</comment>
<dbReference type="Proteomes" id="UP000289437">
    <property type="component" value="Unassembled WGS sequence"/>
</dbReference>